<keyword evidence="2" id="KW-1185">Reference proteome</keyword>
<dbReference type="EMBL" id="CAXAJV020001287">
    <property type="protein sequence ID" value="CAL7936462.1"/>
    <property type="molecule type" value="Genomic_DNA"/>
</dbReference>
<protein>
    <submittedName>
        <fullName evidence="1">Uncharacterized protein</fullName>
    </submittedName>
</protein>
<sequence>MLATPSRWTSNKKQLPFKFQSLKNHSNFCLRYNFTVQFITSFAAIHFPCIITPSHLTKLIDARRRPRASKRNDTRGTRADRLPAVRCSPILFFFPSISSILPGELSWRHLHQPVDDHPRSPIFPSVPLETLSIYCTPKRVFPYEDGEPRAQVHRLFSILASLKLAPFRRRTGPGRVAEKQNGRGRRTERGFHRITVMLTTRDGILMDRGRGSLQRNCLTGIPRLWLDTYTKSNEPERSV</sequence>
<accession>A0ABP1N662</accession>
<organism evidence="1 2">
    <name type="scientific">Xylocopa violacea</name>
    <name type="common">Violet carpenter bee</name>
    <name type="synonym">Apis violacea</name>
    <dbReference type="NCBI Taxonomy" id="135666"/>
    <lineage>
        <taxon>Eukaryota</taxon>
        <taxon>Metazoa</taxon>
        <taxon>Ecdysozoa</taxon>
        <taxon>Arthropoda</taxon>
        <taxon>Hexapoda</taxon>
        <taxon>Insecta</taxon>
        <taxon>Pterygota</taxon>
        <taxon>Neoptera</taxon>
        <taxon>Endopterygota</taxon>
        <taxon>Hymenoptera</taxon>
        <taxon>Apocrita</taxon>
        <taxon>Aculeata</taxon>
        <taxon>Apoidea</taxon>
        <taxon>Anthophila</taxon>
        <taxon>Apidae</taxon>
        <taxon>Xylocopa</taxon>
        <taxon>Xylocopa</taxon>
    </lineage>
</organism>
<dbReference type="Proteomes" id="UP001642520">
    <property type="component" value="Unassembled WGS sequence"/>
</dbReference>
<name>A0ABP1N662_XYLVO</name>
<reference evidence="1 2" key="1">
    <citation type="submission" date="2024-08" db="EMBL/GenBank/DDBJ databases">
        <authorList>
            <person name="Will J Nash"/>
            <person name="Angela Man"/>
            <person name="Seanna McTaggart"/>
            <person name="Kendall Baker"/>
            <person name="Tom Barker"/>
            <person name="Leah Catchpole"/>
            <person name="Alex Durrant"/>
            <person name="Karim Gharbi"/>
            <person name="Naomi Irish"/>
            <person name="Gemy Kaithakottil"/>
            <person name="Debby Ku"/>
            <person name="Aaliyah Providence"/>
            <person name="Felix Shaw"/>
            <person name="David Swarbreck"/>
            <person name="Chris Watkins"/>
            <person name="Ann M. McCartney"/>
            <person name="Giulio Formenti"/>
            <person name="Alice Mouton"/>
            <person name="Noel Vella"/>
            <person name="Bjorn M von Reumont"/>
            <person name="Adriana Vella"/>
            <person name="Wilfried Haerty"/>
        </authorList>
    </citation>
    <scope>NUCLEOTIDE SEQUENCE [LARGE SCALE GENOMIC DNA]</scope>
</reference>
<gene>
    <name evidence="1" type="ORF">XYLVIOL_LOCUS2181</name>
</gene>
<proteinExistence type="predicted"/>
<comment type="caution">
    <text evidence="1">The sequence shown here is derived from an EMBL/GenBank/DDBJ whole genome shotgun (WGS) entry which is preliminary data.</text>
</comment>
<evidence type="ECO:0000313" key="1">
    <source>
        <dbReference type="EMBL" id="CAL7936462.1"/>
    </source>
</evidence>
<evidence type="ECO:0000313" key="2">
    <source>
        <dbReference type="Proteomes" id="UP001642520"/>
    </source>
</evidence>